<reference evidence="2" key="2">
    <citation type="journal article" date="2018" name="Plant J.">
        <title>The Sorghum bicolor reference genome: improved assembly, gene annotations, a transcriptome atlas, and signatures of genome organization.</title>
        <authorList>
            <person name="McCormick R.F."/>
            <person name="Truong S.K."/>
            <person name="Sreedasyam A."/>
            <person name="Jenkins J."/>
            <person name="Shu S."/>
            <person name="Sims D."/>
            <person name="Kennedy M."/>
            <person name="Amirebrahimi M."/>
            <person name="Weers B.D."/>
            <person name="McKinley B."/>
            <person name="Mattison A."/>
            <person name="Morishige D.T."/>
            <person name="Grimwood J."/>
            <person name="Schmutz J."/>
            <person name="Mullet J.E."/>
        </authorList>
    </citation>
    <scope>NUCLEOTIDE SEQUENCE [LARGE SCALE GENOMIC DNA]</scope>
    <source>
        <strain evidence="2">cv. BTx623</strain>
    </source>
</reference>
<dbReference type="Proteomes" id="UP000000768">
    <property type="component" value="Chromosome 1"/>
</dbReference>
<gene>
    <name evidence="1" type="ORF">SORBI_3001G228600</name>
</gene>
<proteinExistence type="predicted"/>
<dbReference type="EMBL" id="CM000760">
    <property type="protein sequence ID" value="KXG38405.1"/>
    <property type="molecule type" value="Genomic_DNA"/>
</dbReference>
<dbReference type="Gramene" id="KXG38405">
    <property type="protein sequence ID" value="KXG38405"/>
    <property type="gene ID" value="SORBI_3001G228600"/>
</dbReference>
<reference evidence="1 2" key="1">
    <citation type="journal article" date="2009" name="Nature">
        <title>The Sorghum bicolor genome and the diversification of grasses.</title>
        <authorList>
            <person name="Paterson A.H."/>
            <person name="Bowers J.E."/>
            <person name="Bruggmann R."/>
            <person name="Dubchak I."/>
            <person name="Grimwood J."/>
            <person name="Gundlach H."/>
            <person name="Haberer G."/>
            <person name="Hellsten U."/>
            <person name="Mitros T."/>
            <person name="Poliakov A."/>
            <person name="Schmutz J."/>
            <person name="Spannagl M."/>
            <person name="Tang H."/>
            <person name="Wang X."/>
            <person name="Wicker T."/>
            <person name="Bharti A.K."/>
            <person name="Chapman J."/>
            <person name="Feltus F.A."/>
            <person name="Gowik U."/>
            <person name="Grigoriev I.V."/>
            <person name="Lyons E."/>
            <person name="Maher C.A."/>
            <person name="Martis M."/>
            <person name="Narechania A."/>
            <person name="Otillar R.P."/>
            <person name="Penning B.W."/>
            <person name="Salamov A.A."/>
            <person name="Wang Y."/>
            <person name="Zhang L."/>
            <person name="Carpita N.C."/>
            <person name="Freeling M."/>
            <person name="Gingle A.R."/>
            <person name="Hash C.T."/>
            <person name="Keller B."/>
            <person name="Klein P."/>
            <person name="Kresovich S."/>
            <person name="McCann M.C."/>
            <person name="Ming R."/>
            <person name="Peterson D.G."/>
            <person name="Mehboob-ur-Rahman"/>
            <person name="Ware D."/>
            <person name="Westhoff P."/>
            <person name="Mayer K.F."/>
            <person name="Messing J."/>
            <person name="Rokhsar D.S."/>
        </authorList>
    </citation>
    <scope>NUCLEOTIDE SEQUENCE [LARGE SCALE GENOMIC DNA]</scope>
    <source>
        <strain evidence="2">cv. BTx623</strain>
    </source>
</reference>
<evidence type="ECO:0000313" key="1">
    <source>
        <dbReference type="EMBL" id="KXG38405.1"/>
    </source>
</evidence>
<dbReference type="InParanoid" id="A0A1B6QKF7"/>
<name>A0A1B6QKF7_SORBI</name>
<organism evidence="1 2">
    <name type="scientific">Sorghum bicolor</name>
    <name type="common">Sorghum</name>
    <name type="synonym">Sorghum vulgare</name>
    <dbReference type="NCBI Taxonomy" id="4558"/>
    <lineage>
        <taxon>Eukaryota</taxon>
        <taxon>Viridiplantae</taxon>
        <taxon>Streptophyta</taxon>
        <taxon>Embryophyta</taxon>
        <taxon>Tracheophyta</taxon>
        <taxon>Spermatophyta</taxon>
        <taxon>Magnoliopsida</taxon>
        <taxon>Liliopsida</taxon>
        <taxon>Poales</taxon>
        <taxon>Poaceae</taxon>
        <taxon>PACMAD clade</taxon>
        <taxon>Panicoideae</taxon>
        <taxon>Andropogonodae</taxon>
        <taxon>Andropogoneae</taxon>
        <taxon>Sorghinae</taxon>
        <taxon>Sorghum</taxon>
    </lineage>
</organism>
<dbReference type="AlphaFoldDB" id="A0A1B6QKF7"/>
<keyword evidence="2" id="KW-1185">Reference proteome</keyword>
<protein>
    <submittedName>
        <fullName evidence="1">Uncharacterized protein</fullName>
    </submittedName>
</protein>
<sequence>MNFIGGTSAQIFLSNLTATTRTQAYSSLIYITSLFPIHKRNINTLNFTQRFILRRQLILHGHKCLRQATKATGIAINVHETNMYIYCIKHFVHKLMCHCYLKHGTLLKNIRYQPYPCHL</sequence>
<evidence type="ECO:0000313" key="2">
    <source>
        <dbReference type="Proteomes" id="UP000000768"/>
    </source>
</evidence>
<accession>A0A1B6QKF7</accession>